<evidence type="ECO:0000256" key="8">
    <source>
        <dbReference type="SAM" id="MobiDB-lite"/>
    </source>
</evidence>
<comment type="similarity">
    <text evidence="2 7">Belongs to the ferroportin (FP) (TC 2.A.100) family. SLC40A subfamily.</text>
</comment>
<comment type="subcellular location">
    <subcellularLocation>
        <location evidence="1 7">Membrane</location>
        <topology evidence="1 7">Multi-pass membrane protein</topology>
    </subcellularLocation>
</comment>
<sequence length="552" mass="60886">MAAKAPASALPAPPEQASLKADRRDDRLSKLPSLAGSGRTIPLVHFTGHHDILAHDLTRPGPDDASLAADAGEPRHDTSPIEISKSLAIRLYMSHFLSTWNSRLFEAAVVYFLASIFPDNLLPISIYAIGRNVAAISLTVPVGIWIDRGNRLTVVRTSILGQRISAVASCALFWVMLERPLGLEALNALFAVTVLLACVEKLSAGVNLVSVERDWVVVITEGNEAARRTMNARMRRIDLFCKLLGPLAIALIAAASIRAAVFSTMSMNLASVLVEYLCIETVFRRVPTLQRPPTTARQRREIEGHEEQGPRQSPSTGIQRRLKSMALQILMIPSLRIYFSHPAAIPSFSLSLLYLTVLSFSGQMLTYLLGSNINLWQVGIIRGVSTIFELSATWIAPRMMKRIGIIRTGLWSIAWQMTWLAGGVSWFFYYYGRGYPSTDLRPAAGLAFAVAFSRVGLWCFDLSMQNIVQDEVQGDRRGTFSTVEASFQNVFDLLAWGLTTIWSKPNDFQWPVIISVAAVYAAGGLYASFLRRRRGHFIHPPSCLGLKTGAAR</sequence>
<feature type="transmembrane region" description="Helical" evidence="7">
    <location>
        <begin position="408"/>
        <end position="431"/>
    </location>
</feature>
<dbReference type="PANTHER" id="PTHR11660:SF57">
    <property type="entry name" value="SOLUTE CARRIER FAMILY 40 MEMBER"/>
    <property type="match status" value="1"/>
</dbReference>
<evidence type="ECO:0000256" key="2">
    <source>
        <dbReference type="ARBA" id="ARBA00006279"/>
    </source>
</evidence>
<dbReference type="SUPFAM" id="SSF103473">
    <property type="entry name" value="MFS general substrate transporter"/>
    <property type="match status" value="1"/>
</dbReference>
<gene>
    <name evidence="9" type="ORF">NKR19_g6159</name>
</gene>
<evidence type="ECO:0000256" key="3">
    <source>
        <dbReference type="ARBA" id="ARBA00022448"/>
    </source>
</evidence>
<evidence type="ECO:0000256" key="6">
    <source>
        <dbReference type="ARBA" id="ARBA00023136"/>
    </source>
</evidence>
<feature type="compositionally biased region" description="Low complexity" evidence="8">
    <location>
        <begin position="1"/>
        <end position="10"/>
    </location>
</feature>
<dbReference type="GO" id="GO:0016020">
    <property type="term" value="C:membrane"/>
    <property type="evidence" value="ECO:0007669"/>
    <property type="project" value="UniProtKB-SubCell"/>
</dbReference>
<dbReference type="EMBL" id="JANBVN010000092">
    <property type="protein sequence ID" value="KAJ9145204.1"/>
    <property type="molecule type" value="Genomic_DNA"/>
</dbReference>
<evidence type="ECO:0000256" key="1">
    <source>
        <dbReference type="ARBA" id="ARBA00004141"/>
    </source>
</evidence>
<keyword evidence="6 7" id="KW-0472">Membrane</keyword>
<feature type="compositionally biased region" description="Basic and acidic residues" evidence="8">
    <location>
        <begin position="298"/>
        <end position="309"/>
    </location>
</feature>
<keyword evidence="4 7" id="KW-0812">Transmembrane</keyword>
<comment type="function">
    <text evidence="7">May be involved in iron transport and iron homeostasis.</text>
</comment>
<protein>
    <recommendedName>
        <fullName evidence="7">Solute carrier family 40 member</fullName>
    </recommendedName>
</protein>
<keyword evidence="10" id="KW-1185">Reference proteome</keyword>
<dbReference type="PANTHER" id="PTHR11660">
    <property type="entry name" value="SOLUTE CARRIER FAMILY 40 MEMBER"/>
    <property type="match status" value="1"/>
</dbReference>
<keyword evidence="3 7" id="KW-0813">Transport</keyword>
<keyword evidence="5 7" id="KW-1133">Transmembrane helix</keyword>
<accession>A0AA38RSJ5</accession>
<dbReference type="Proteomes" id="UP001174691">
    <property type="component" value="Unassembled WGS sequence"/>
</dbReference>
<feature type="transmembrane region" description="Helical" evidence="7">
    <location>
        <begin position="239"/>
        <end position="261"/>
    </location>
</feature>
<dbReference type="Pfam" id="PF06963">
    <property type="entry name" value="FPN1"/>
    <property type="match status" value="1"/>
</dbReference>
<feature type="transmembrane region" description="Helical" evidence="7">
    <location>
        <begin position="124"/>
        <end position="146"/>
    </location>
</feature>
<evidence type="ECO:0000313" key="9">
    <source>
        <dbReference type="EMBL" id="KAJ9145204.1"/>
    </source>
</evidence>
<feature type="transmembrane region" description="Helical" evidence="7">
    <location>
        <begin position="158"/>
        <end position="175"/>
    </location>
</feature>
<feature type="region of interest" description="Disordered" evidence="8">
    <location>
        <begin position="290"/>
        <end position="317"/>
    </location>
</feature>
<keyword evidence="7" id="KW-0406">Ion transport</keyword>
<evidence type="ECO:0000313" key="10">
    <source>
        <dbReference type="Proteomes" id="UP001174691"/>
    </source>
</evidence>
<feature type="transmembrane region" description="Helical" evidence="7">
    <location>
        <begin position="351"/>
        <end position="369"/>
    </location>
</feature>
<comment type="caution">
    <text evidence="7">Lacks conserved residue(s) required for the propagation of feature annotation.</text>
</comment>
<name>A0AA38RSJ5_9PEZI</name>
<dbReference type="InterPro" id="IPR036259">
    <property type="entry name" value="MFS_trans_sf"/>
</dbReference>
<evidence type="ECO:0000256" key="7">
    <source>
        <dbReference type="RuleBase" id="RU365065"/>
    </source>
</evidence>
<feature type="transmembrane region" description="Helical" evidence="7">
    <location>
        <begin position="508"/>
        <end position="529"/>
    </location>
</feature>
<proteinExistence type="inferred from homology"/>
<dbReference type="AlphaFoldDB" id="A0AA38RSJ5"/>
<evidence type="ECO:0000256" key="4">
    <source>
        <dbReference type="ARBA" id="ARBA00022692"/>
    </source>
</evidence>
<feature type="region of interest" description="Disordered" evidence="8">
    <location>
        <begin position="1"/>
        <end position="25"/>
    </location>
</feature>
<dbReference type="GO" id="GO:0005381">
    <property type="term" value="F:iron ion transmembrane transporter activity"/>
    <property type="evidence" value="ECO:0007669"/>
    <property type="project" value="UniProtKB-UniRule"/>
</dbReference>
<feature type="transmembrane region" description="Helical" evidence="7">
    <location>
        <begin position="181"/>
        <end position="199"/>
    </location>
</feature>
<organism evidence="9 10">
    <name type="scientific">Coniochaeta hoffmannii</name>
    <dbReference type="NCBI Taxonomy" id="91930"/>
    <lineage>
        <taxon>Eukaryota</taxon>
        <taxon>Fungi</taxon>
        <taxon>Dikarya</taxon>
        <taxon>Ascomycota</taxon>
        <taxon>Pezizomycotina</taxon>
        <taxon>Sordariomycetes</taxon>
        <taxon>Sordariomycetidae</taxon>
        <taxon>Coniochaetales</taxon>
        <taxon>Coniochaetaceae</taxon>
        <taxon>Coniochaeta</taxon>
    </lineage>
</organism>
<comment type="caution">
    <text evidence="9">The sequence shown here is derived from an EMBL/GenBank/DDBJ whole genome shotgun (WGS) entry which is preliminary data.</text>
</comment>
<evidence type="ECO:0000256" key="5">
    <source>
        <dbReference type="ARBA" id="ARBA00022989"/>
    </source>
</evidence>
<reference evidence="9" key="1">
    <citation type="submission" date="2022-07" db="EMBL/GenBank/DDBJ databases">
        <title>Fungi with potential for degradation of polypropylene.</title>
        <authorList>
            <person name="Gostincar C."/>
        </authorList>
    </citation>
    <scope>NUCLEOTIDE SEQUENCE</scope>
    <source>
        <strain evidence="9">EXF-13287</strain>
    </source>
</reference>
<dbReference type="InterPro" id="IPR009716">
    <property type="entry name" value="Ferroportin-1"/>
</dbReference>